<evidence type="ECO:0000313" key="3">
    <source>
        <dbReference type="Proteomes" id="UP000185151"/>
    </source>
</evidence>
<dbReference type="Pfam" id="PF00903">
    <property type="entry name" value="Glyoxalase"/>
    <property type="match status" value="1"/>
</dbReference>
<evidence type="ECO:0000313" key="2">
    <source>
        <dbReference type="EMBL" id="SIO17157.1"/>
    </source>
</evidence>
<dbReference type="GO" id="GO:0051213">
    <property type="term" value="F:dioxygenase activity"/>
    <property type="evidence" value="ECO:0007669"/>
    <property type="project" value="UniProtKB-KW"/>
</dbReference>
<organism evidence="2 3">
    <name type="scientific">Paraburkholderia phenazinium</name>
    <dbReference type="NCBI Taxonomy" id="60549"/>
    <lineage>
        <taxon>Bacteria</taxon>
        <taxon>Pseudomonadati</taxon>
        <taxon>Pseudomonadota</taxon>
        <taxon>Betaproteobacteria</taxon>
        <taxon>Burkholderiales</taxon>
        <taxon>Burkholderiaceae</taxon>
        <taxon>Paraburkholderia</taxon>
    </lineage>
</organism>
<evidence type="ECO:0000259" key="1">
    <source>
        <dbReference type="PROSITE" id="PS51819"/>
    </source>
</evidence>
<proteinExistence type="predicted"/>
<keyword evidence="2" id="KW-0560">Oxidoreductase</keyword>
<dbReference type="Gene3D" id="3.10.180.10">
    <property type="entry name" value="2,3-Dihydroxybiphenyl 1,2-Dioxygenase, domain 1"/>
    <property type="match status" value="1"/>
</dbReference>
<protein>
    <submittedName>
        <fullName evidence="2">Glyoxalase/Bleomycin resistance protein/Dioxygenase superfamily protein</fullName>
    </submittedName>
</protein>
<keyword evidence="3" id="KW-1185">Reference proteome</keyword>
<dbReference type="EMBL" id="FSRU01000001">
    <property type="protein sequence ID" value="SIO17157.1"/>
    <property type="molecule type" value="Genomic_DNA"/>
</dbReference>
<gene>
    <name evidence="2" type="ORF">SAMN05444165_1277</name>
</gene>
<dbReference type="CDD" id="cd06587">
    <property type="entry name" value="VOC"/>
    <property type="match status" value="1"/>
</dbReference>
<dbReference type="RefSeq" id="WP_074294735.1">
    <property type="nucleotide sequence ID" value="NZ_FSRU01000001.1"/>
</dbReference>
<dbReference type="InterPro" id="IPR029068">
    <property type="entry name" value="Glyas_Bleomycin-R_OHBP_Dase"/>
</dbReference>
<feature type="domain" description="VOC" evidence="1">
    <location>
        <begin position="8"/>
        <end position="120"/>
    </location>
</feature>
<keyword evidence="2" id="KW-0223">Dioxygenase</keyword>
<sequence length="133" mass="15184">MNLHKEAKLNHLSFPTTNVAETAAFFEKYLGCEIVAVGESCLLKRNGFDIVLDHVKEEAPVWPTNFHFGLEVESLDDVHTLYTEFLEGGVLMETAVFNNSRGSRFFCRSPGGVLIEVNTREDMQKQEQWQKLF</sequence>
<accession>A0A1N6HBT4</accession>
<dbReference type="InterPro" id="IPR004360">
    <property type="entry name" value="Glyas_Fos-R_dOase_dom"/>
</dbReference>
<dbReference type="PROSITE" id="PS51819">
    <property type="entry name" value="VOC"/>
    <property type="match status" value="1"/>
</dbReference>
<dbReference type="AlphaFoldDB" id="A0A1N6HBT4"/>
<reference evidence="2 3" key="1">
    <citation type="submission" date="2016-11" db="EMBL/GenBank/DDBJ databases">
        <authorList>
            <person name="Jaros S."/>
            <person name="Januszkiewicz K."/>
            <person name="Wedrychowicz H."/>
        </authorList>
    </citation>
    <scope>NUCLEOTIDE SEQUENCE [LARGE SCALE GENOMIC DNA]</scope>
    <source>
        <strain evidence="2 3">GAS95</strain>
    </source>
</reference>
<dbReference type="Proteomes" id="UP000185151">
    <property type="component" value="Unassembled WGS sequence"/>
</dbReference>
<name>A0A1N6HBT4_9BURK</name>
<dbReference type="SUPFAM" id="SSF54593">
    <property type="entry name" value="Glyoxalase/Bleomycin resistance protein/Dihydroxybiphenyl dioxygenase"/>
    <property type="match status" value="1"/>
</dbReference>
<dbReference type="OrthoDB" id="9093825at2"/>
<dbReference type="InterPro" id="IPR037523">
    <property type="entry name" value="VOC_core"/>
</dbReference>